<gene>
    <name evidence="13" type="primary">GPI18</name>
    <name evidence="13" type="ORF">MPDQ_002424</name>
</gene>
<keyword evidence="6 12" id="KW-0328">Glycosyltransferase</keyword>
<dbReference type="EC" id="2.4.1.-" evidence="12"/>
<evidence type="ECO:0000256" key="2">
    <source>
        <dbReference type="ARBA" id="ARBA00004687"/>
    </source>
</evidence>
<protein>
    <recommendedName>
        <fullName evidence="4 12">GPI mannosyltransferase 2</fullName>
        <ecNumber evidence="12">2.4.1.-</ecNumber>
    </recommendedName>
</protein>
<evidence type="ECO:0000313" key="13">
    <source>
        <dbReference type="EMBL" id="TQB69033.1"/>
    </source>
</evidence>
<keyword evidence="7 12" id="KW-0808">Transferase</keyword>
<comment type="caution">
    <text evidence="12">Lacks conserved residue(s) required for the propagation of feature annotation.</text>
</comment>
<comment type="subcellular location">
    <subcellularLocation>
        <location evidence="1 12">Endoplasmic reticulum membrane</location>
        <topology evidence="1 12">Multi-pass membrane protein</topology>
    </subcellularLocation>
</comment>
<evidence type="ECO:0000256" key="10">
    <source>
        <dbReference type="ARBA" id="ARBA00022989"/>
    </source>
</evidence>
<dbReference type="PANTHER" id="PTHR12468:SF2">
    <property type="entry name" value="GPI MANNOSYLTRANSFERASE 2"/>
    <property type="match status" value="1"/>
</dbReference>
<feature type="transmembrane region" description="Helical" evidence="12">
    <location>
        <begin position="168"/>
        <end position="188"/>
    </location>
</feature>
<evidence type="ECO:0000256" key="3">
    <source>
        <dbReference type="ARBA" id="ARBA00008698"/>
    </source>
</evidence>
<comment type="pathway">
    <text evidence="2 12">Glycolipid biosynthesis; glycosylphosphatidylinositol-anchor biosynthesis.</text>
</comment>
<evidence type="ECO:0000256" key="11">
    <source>
        <dbReference type="ARBA" id="ARBA00023136"/>
    </source>
</evidence>
<dbReference type="PANTHER" id="PTHR12468">
    <property type="entry name" value="GPI MANNOSYLTRANSFERASE 2"/>
    <property type="match status" value="1"/>
</dbReference>
<comment type="function">
    <text evidence="12">Mannosyltransferase involved in glycosylphosphatidylinositol-anchor biosynthesis.</text>
</comment>
<feature type="transmembrane region" description="Helical" evidence="12">
    <location>
        <begin position="30"/>
        <end position="53"/>
    </location>
</feature>
<comment type="similarity">
    <text evidence="3 12">Belongs to the PIGV family.</text>
</comment>
<keyword evidence="8 12" id="KW-0812">Transmembrane</keyword>
<dbReference type="Pfam" id="PF04188">
    <property type="entry name" value="Mannosyl_trans2"/>
    <property type="match status" value="1"/>
</dbReference>
<evidence type="ECO:0000256" key="6">
    <source>
        <dbReference type="ARBA" id="ARBA00022676"/>
    </source>
</evidence>
<dbReference type="GO" id="GO:0004376">
    <property type="term" value="F:GPI mannosyltransferase activity"/>
    <property type="evidence" value="ECO:0007669"/>
    <property type="project" value="InterPro"/>
</dbReference>
<evidence type="ECO:0000256" key="7">
    <source>
        <dbReference type="ARBA" id="ARBA00022679"/>
    </source>
</evidence>
<dbReference type="GO" id="GO:0005789">
    <property type="term" value="C:endoplasmic reticulum membrane"/>
    <property type="evidence" value="ECO:0007669"/>
    <property type="project" value="UniProtKB-SubCell"/>
</dbReference>
<evidence type="ECO:0000256" key="12">
    <source>
        <dbReference type="RuleBase" id="RU363112"/>
    </source>
</evidence>
<evidence type="ECO:0000256" key="9">
    <source>
        <dbReference type="ARBA" id="ARBA00022824"/>
    </source>
</evidence>
<keyword evidence="14" id="KW-1185">Reference proteome</keyword>
<dbReference type="Proteomes" id="UP000319663">
    <property type="component" value="Unassembled WGS sequence"/>
</dbReference>
<comment type="caution">
    <text evidence="13">The sequence shown here is derived from an EMBL/GenBank/DDBJ whole genome shotgun (WGS) entry which is preliminary data.</text>
</comment>
<dbReference type="GO" id="GO:0000009">
    <property type="term" value="F:alpha-1,6-mannosyltransferase activity"/>
    <property type="evidence" value="ECO:0007669"/>
    <property type="project" value="InterPro"/>
</dbReference>
<evidence type="ECO:0000256" key="1">
    <source>
        <dbReference type="ARBA" id="ARBA00004477"/>
    </source>
</evidence>
<evidence type="ECO:0000256" key="5">
    <source>
        <dbReference type="ARBA" id="ARBA00022502"/>
    </source>
</evidence>
<name>A0A507QMH7_MONPU</name>
<feature type="transmembrane region" description="Helical" evidence="12">
    <location>
        <begin position="262"/>
        <end position="286"/>
    </location>
</feature>
<dbReference type="GO" id="GO:0006506">
    <property type="term" value="P:GPI anchor biosynthetic process"/>
    <property type="evidence" value="ECO:0007669"/>
    <property type="project" value="UniProtKB-UniPathway"/>
</dbReference>
<dbReference type="GO" id="GO:0031501">
    <property type="term" value="C:mannosyltransferase complex"/>
    <property type="evidence" value="ECO:0007669"/>
    <property type="project" value="TreeGrafter"/>
</dbReference>
<keyword evidence="5 12" id="KW-0337">GPI-anchor biosynthesis</keyword>
<dbReference type="EMBL" id="VIFY01000176">
    <property type="protein sequence ID" value="TQB69033.1"/>
    <property type="molecule type" value="Genomic_DNA"/>
</dbReference>
<evidence type="ECO:0000256" key="8">
    <source>
        <dbReference type="ARBA" id="ARBA00022692"/>
    </source>
</evidence>
<keyword evidence="10 12" id="KW-1133">Transmembrane helix</keyword>
<dbReference type="STRING" id="5098.A0A507QMH7"/>
<dbReference type="InterPro" id="IPR007315">
    <property type="entry name" value="PIG-V/Gpi18"/>
</dbReference>
<evidence type="ECO:0000256" key="4">
    <source>
        <dbReference type="ARBA" id="ARBA00013795"/>
    </source>
</evidence>
<accession>A0A507QMH7</accession>
<feature type="transmembrane region" description="Helical" evidence="12">
    <location>
        <begin position="132"/>
        <end position="156"/>
    </location>
</feature>
<feature type="transmembrane region" description="Helical" evidence="12">
    <location>
        <begin position="225"/>
        <end position="250"/>
    </location>
</feature>
<organism evidence="13 14">
    <name type="scientific">Monascus purpureus</name>
    <name type="common">Red mold</name>
    <name type="synonym">Monascus anka</name>
    <dbReference type="NCBI Taxonomy" id="5098"/>
    <lineage>
        <taxon>Eukaryota</taxon>
        <taxon>Fungi</taxon>
        <taxon>Dikarya</taxon>
        <taxon>Ascomycota</taxon>
        <taxon>Pezizomycotina</taxon>
        <taxon>Eurotiomycetes</taxon>
        <taxon>Eurotiomycetidae</taxon>
        <taxon>Eurotiales</taxon>
        <taxon>Aspergillaceae</taxon>
        <taxon>Monascus</taxon>
    </lineage>
</organism>
<proteinExistence type="inferred from homology"/>
<dbReference type="UniPathway" id="UPA00196"/>
<evidence type="ECO:0000313" key="14">
    <source>
        <dbReference type="Proteomes" id="UP000319663"/>
    </source>
</evidence>
<sequence>MASPSGRIVRPQPPLGATAARIIRHPVRHLTVFFAIWKALLFLVVVACPGPGYDTSTSLLPTDAGRVAALTPDKWPPSVLLRFIRWDSIYFVHIAENGYVFEQEWAFGYGYTLYTITRVVRLFGGSVNTMTVAFVGVMVSHIAHYLSVIALYRLSFNIFGGDTPVKKLMCFLSAALHIISPAGAFLSAPYGEPVFSFLNMFGLYVYSSSLFDNCHGKTVARDIKLLASAILFAVATSVRSNGILSGFLFACDACFQVLVWPSLSFLLTMLIVHLASPLGLGVHGFCRVYTLGSRASIGMWGS</sequence>
<keyword evidence="9 12" id="KW-0256">Endoplasmic reticulum</keyword>
<reference evidence="13 14" key="1">
    <citation type="submission" date="2019-06" db="EMBL/GenBank/DDBJ databases">
        <title>Wine fermentation using esterase from Monascus purpureus.</title>
        <authorList>
            <person name="Geng C."/>
            <person name="Zhang Y."/>
        </authorList>
    </citation>
    <scope>NUCLEOTIDE SEQUENCE [LARGE SCALE GENOMIC DNA]</scope>
    <source>
        <strain evidence="13">HQ1</strain>
    </source>
</reference>
<dbReference type="AlphaFoldDB" id="A0A507QMH7"/>
<keyword evidence="11 12" id="KW-0472">Membrane</keyword>